<evidence type="ECO:0000256" key="1">
    <source>
        <dbReference type="SAM" id="MobiDB-lite"/>
    </source>
</evidence>
<sequence length="224" mass="26038">MEKMLFNYQTTNRTDFRDGEIVPPTFTKYKEKPRCLRKRPPPLKDHHTVSAWRTTGVPFSLMHSPKPITRTDPTKVQKPYSKPPDEEREEAIRTRPRLVMTPAVSMDDVTDKRARQILIDAMYTSTVTSATREAISDYFTVRAPLPGLPAPANPIKLPRLTLPYVSPEWRMQTVSWDSKQLRSYCASTRQFWLAQKLPPCNACRETEIVQADRSMRHQMRKARH</sequence>
<organism evidence="2 3">
    <name type="scientific">Mythimna separata</name>
    <name type="common">Oriental armyworm</name>
    <name type="synonym">Pseudaletia separata</name>
    <dbReference type="NCBI Taxonomy" id="271217"/>
    <lineage>
        <taxon>Eukaryota</taxon>
        <taxon>Metazoa</taxon>
        <taxon>Ecdysozoa</taxon>
        <taxon>Arthropoda</taxon>
        <taxon>Hexapoda</taxon>
        <taxon>Insecta</taxon>
        <taxon>Pterygota</taxon>
        <taxon>Neoptera</taxon>
        <taxon>Endopterygota</taxon>
        <taxon>Lepidoptera</taxon>
        <taxon>Glossata</taxon>
        <taxon>Ditrysia</taxon>
        <taxon>Noctuoidea</taxon>
        <taxon>Noctuidae</taxon>
        <taxon>Noctuinae</taxon>
        <taxon>Hadenini</taxon>
        <taxon>Mythimna</taxon>
    </lineage>
</organism>
<gene>
    <name evidence="2" type="ORF">PYW07_000793</name>
</gene>
<dbReference type="Proteomes" id="UP001231518">
    <property type="component" value="Chromosome 10"/>
</dbReference>
<dbReference type="EMBL" id="JARGEI010000009">
    <property type="protein sequence ID" value="KAJ8726095.1"/>
    <property type="molecule type" value="Genomic_DNA"/>
</dbReference>
<comment type="caution">
    <text evidence="2">The sequence shown here is derived from an EMBL/GenBank/DDBJ whole genome shotgun (WGS) entry which is preliminary data.</text>
</comment>
<protein>
    <submittedName>
        <fullName evidence="2">Uncharacterized protein</fullName>
    </submittedName>
</protein>
<proteinExistence type="predicted"/>
<evidence type="ECO:0000313" key="3">
    <source>
        <dbReference type="Proteomes" id="UP001231518"/>
    </source>
</evidence>
<dbReference type="AlphaFoldDB" id="A0AAD7YT25"/>
<evidence type="ECO:0000313" key="2">
    <source>
        <dbReference type="EMBL" id="KAJ8726095.1"/>
    </source>
</evidence>
<reference evidence="2" key="1">
    <citation type="submission" date="2023-03" db="EMBL/GenBank/DDBJ databases">
        <title>Chromosome-level genomes of two armyworms, Mythimna separata and Mythimna loreyi, provide insights into the biosynthesis and reception of sex pheromones.</title>
        <authorList>
            <person name="Zhao H."/>
        </authorList>
    </citation>
    <scope>NUCLEOTIDE SEQUENCE</scope>
    <source>
        <strain evidence="2">BeijingLab</strain>
        <tissue evidence="2">Pupa</tissue>
    </source>
</reference>
<keyword evidence="3" id="KW-1185">Reference proteome</keyword>
<accession>A0AAD7YT25</accession>
<feature type="region of interest" description="Disordered" evidence="1">
    <location>
        <begin position="60"/>
        <end position="90"/>
    </location>
</feature>
<name>A0AAD7YT25_MYTSE</name>